<feature type="non-terminal residue" evidence="2">
    <location>
        <position position="1"/>
    </location>
</feature>
<dbReference type="EMBL" id="JAWWNJ010000066">
    <property type="protein sequence ID" value="KAK7012339.1"/>
    <property type="molecule type" value="Genomic_DNA"/>
</dbReference>
<dbReference type="AlphaFoldDB" id="A0AAW0AHV8"/>
<feature type="transmembrane region" description="Helical" evidence="1">
    <location>
        <begin position="146"/>
        <end position="163"/>
    </location>
</feature>
<keyword evidence="1" id="KW-0472">Membrane</keyword>
<comment type="caution">
    <text evidence="2">The sequence shown here is derived from an EMBL/GenBank/DDBJ whole genome shotgun (WGS) entry which is preliminary data.</text>
</comment>
<reference evidence="2 3" key="1">
    <citation type="journal article" date="2024" name="J Genomics">
        <title>Draft genome sequencing and assembly of Favolaschia claudopus CIRM-BRFM 2984 isolated from oak limbs.</title>
        <authorList>
            <person name="Navarro D."/>
            <person name="Drula E."/>
            <person name="Chaduli D."/>
            <person name="Cazenave R."/>
            <person name="Ahrendt S."/>
            <person name="Wang J."/>
            <person name="Lipzen A."/>
            <person name="Daum C."/>
            <person name="Barry K."/>
            <person name="Grigoriev I.V."/>
            <person name="Favel A."/>
            <person name="Rosso M.N."/>
            <person name="Martin F."/>
        </authorList>
    </citation>
    <scope>NUCLEOTIDE SEQUENCE [LARGE SCALE GENOMIC DNA]</scope>
    <source>
        <strain evidence="2 3">CIRM-BRFM 2984</strain>
    </source>
</reference>
<keyword evidence="3" id="KW-1185">Reference proteome</keyword>
<sequence>SAMTFELKDPYFNPARARPSAFIMRPTGPGMVNAYRINYGKHVAIAVLPGMCTESHIMSPVASAGTPPRYRKYISLLVHNQDWERTESFVGICFGQDTIHCAINAKALQLSTRLNPVDTSKEGTDHYLCLGTSSPRRNLMRNLRRVKALEALLLIIAGLVPVYDARGVDFDFHTNIRDLSTMLPRWKGGEVPIGSFIVAGFTMASFMGKAQGMTEKTLHVGNNILWVVICGTPIRSSSD</sequence>
<organism evidence="2 3">
    <name type="scientific">Favolaschia claudopus</name>
    <dbReference type="NCBI Taxonomy" id="2862362"/>
    <lineage>
        <taxon>Eukaryota</taxon>
        <taxon>Fungi</taxon>
        <taxon>Dikarya</taxon>
        <taxon>Basidiomycota</taxon>
        <taxon>Agaricomycotina</taxon>
        <taxon>Agaricomycetes</taxon>
        <taxon>Agaricomycetidae</taxon>
        <taxon>Agaricales</taxon>
        <taxon>Marasmiineae</taxon>
        <taxon>Mycenaceae</taxon>
        <taxon>Favolaschia</taxon>
    </lineage>
</organism>
<feature type="transmembrane region" description="Helical" evidence="1">
    <location>
        <begin position="191"/>
        <end position="208"/>
    </location>
</feature>
<gene>
    <name evidence="2" type="ORF">R3P38DRAFT_2550915</name>
</gene>
<protein>
    <submittedName>
        <fullName evidence="2">Uncharacterized protein</fullName>
    </submittedName>
</protein>
<evidence type="ECO:0000256" key="1">
    <source>
        <dbReference type="SAM" id="Phobius"/>
    </source>
</evidence>
<keyword evidence="1" id="KW-0812">Transmembrane</keyword>
<name>A0AAW0AHV8_9AGAR</name>
<evidence type="ECO:0000313" key="2">
    <source>
        <dbReference type="EMBL" id="KAK7012339.1"/>
    </source>
</evidence>
<proteinExistence type="predicted"/>
<accession>A0AAW0AHV8</accession>
<keyword evidence="1" id="KW-1133">Transmembrane helix</keyword>
<evidence type="ECO:0000313" key="3">
    <source>
        <dbReference type="Proteomes" id="UP001362999"/>
    </source>
</evidence>
<dbReference type="Proteomes" id="UP001362999">
    <property type="component" value="Unassembled WGS sequence"/>
</dbReference>